<dbReference type="AlphaFoldDB" id="A0A8J2ISX9"/>
<evidence type="ECO:0000313" key="2">
    <source>
        <dbReference type="Proteomes" id="UP000693738"/>
    </source>
</evidence>
<proteinExistence type="predicted"/>
<comment type="caution">
    <text evidence="1">The sequence shown here is derived from an EMBL/GenBank/DDBJ whole genome shotgun (WGS) entry which is preliminary data.</text>
</comment>
<evidence type="ECO:0000313" key="1">
    <source>
        <dbReference type="EMBL" id="CAG7561256.1"/>
    </source>
</evidence>
<protein>
    <recommendedName>
        <fullName evidence="3">BTB domain-containing protein</fullName>
    </recommendedName>
</protein>
<accession>A0A8J2ISX9</accession>
<name>A0A8J2ISX9_FUSEQ</name>
<dbReference type="Proteomes" id="UP000693738">
    <property type="component" value="Unassembled WGS sequence"/>
</dbReference>
<gene>
    <name evidence="1" type="ORF">FEQUK3_LOCUS6949</name>
</gene>
<dbReference type="EMBL" id="CAJSTJ010000140">
    <property type="protein sequence ID" value="CAG7561256.1"/>
    <property type="molecule type" value="Genomic_DNA"/>
</dbReference>
<organism evidence="1 2">
    <name type="scientific">Fusarium equiseti</name>
    <name type="common">Fusarium scirpi</name>
    <dbReference type="NCBI Taxonomy" id="61235"/>
    <lineage>
        <taxon>Eukaryota</taxon>
        <taxon>Fungi</taxon>
        <taxon>Dikarya</taxon>
        <taxon>Ascomycota</taxon>
        <taxon>Pezizomycotina</taxon>
        <taxon>Sordariomycetes</taxon>
        <taxon>Hypocreomycetidae</taxon>
        <taxon>Hypocreales</taxon>
        <taxon>Nectriaceae</taxon>
        <taxon>Fusarium</taxon>
        <taxon>Fusarium incarnatum-equiseti species complex</taxon>
    </lineage>
</organism>
<evidence type="ECO:0008006" key="3">
    <source>
        <dbReference type="Google" id="ProtNLM"/>
    </source>
</evidence>
<reference evidence="1" key="1">
    <citation type="submission" date="2021-05" db="EMBL/GenBank/DDBJ databases">
        <authorList>
            <person name="Khan N."/>
        </authorList>
    </citation>
    <scope>NUCLEOTIDE SEQUENCE</scope>
</reference>
<sequence length="285" mass="32016">MGSVTYEIAPDGDIELVLNKPNEQNIIPRLRLNTNVADLDDHISVIPTCHGRYAIFNKLYAKWNPAAADSKVHIRVSSHHLKLASRPFRKMLEGPWKEASSSEPLRQINATGWDVMAFAIVLDAIHGRHQGIPERLNPALVTRIATVIDYYECHDALHVYFDRWLTSNDSMTISTCALHKKTLMCLYVAWVFSDEAAFNHTSRVILRLSEGLSRIDTSDIPLGGLLERIETERRDLLGCIFDKLDAVQMSLLNEKKCPKGHDSICPPTTIVLLNIPTMDTASATF</sequence>